<dbReference type="PANTHER" id="PTHR46652:SF3">
    <property type="entry name" value="LEUCINE-RICH REPEAT-CONTAINING PROTEIN 9"/>
    <property type="match status" value="1"/>
</dbReference>
<dbReference type="SUPFAM" id="SSF52058">
    <property type="entry name" value="L domain-like"/>
    <property type="match status" value="1"/>
</dbReference>
<name>A0AA86U3N0_9EUKA</name>
<reference evidence="4 5" key="2">
    <citation type="submission" date="2024-07" db="EMBL/GenBank/DDBJ databases">
        <authorList>
            <person name="Akdeniz Z."/>
        </authorList>
    </citation>
    <scope>NUCLEOTIDE SEQUENCE [LARGE SCALE GENOMIC DNA]</scope>
</reference>
<protein>
    <submittedName>
        <fullName evidence="3">Internalin</fullName>
    </submittedName>
</protein>
<comment type="caution">
    <text evidence="3">The sequence shown here is derived from an EMBL/GenBank/DDBJ whole genome shotgun (WGS) entry which is preliminary data.</text>
</comment>
<dbReference type="InterPro" id="IPR050836">
    <property type="entry name" value="SDS22/Internalin_LRR"/>
</dbReference>
<evidence type="ECO:0000256" key="2">
    <source>
        <dbReference type="ARBA" id="ARBA00022737"/>
    </source>
</evidence>
<evidence type="ECO:0000313" key="3">
    <source>
        <dbReference type="EMBL" id="CAI9939354.1"/>
    </source>
</evidence>
<dbReference type="EMBL" id="CATOUU010000664">
    <property type="protein sequence ID" value="CAI9939354.1"/>
    <property type="molecule type" value="Genomic_DNA"/>
</dbReference>
<keyword evidence="2" id="KW-0677">Repeat</keyword>
<keyword evidence="1" id="KW-0433">Leucine-rich repeat</keyword>
<dbReference type="EMBL" id="CAXDID020000063">
    <property type="protein sequence ID" value="CAL6011165.1"/>
    <property type="molecule type" value="Genomic_DNA"/>
</dbReference>
<accession>A0AA86U3N0</accession>
<gene>
    <name evidence="4" type="ORF">HINF_LOCUS22543</name>
    <name evidence="3" type="ORF">HINF_LOCUS26999</name>
</gene>
<evidence type="ECO:0000313" key="5">
    <source>
        <dbReference type="Proteomes" id="UP001642409"/>
    </source>
</evidence>
<dbReference type="AlphaFoldDB" id="A0AA86U3N0"/>
<dbReference type="InterPro" id="IPR032675">
    <property type="entry name" value="LRR_dom_sf"/>
</dbReference>
<dbReference type="PROSITE" id="PS51450">
    <property type="entry name" value="LRR"/>
    <property type="match status" value="3"/>
</dbReference>
<sequence length="469" mass="54224">MTQNILNQEYDEQMTLAYEGKIYDGDSLYIGNLASGDPEVKNLRFLEKLHIQTVWIYVNEKMNLKLRHGTIKNLTMDKYVHFEGDTVLLLNLIVDELELENLEVLTLQNNNLGNDQLFNLAKFKKLHTLNVSKNSVDLTHIHNVTSLTTLYMVECGLKNIELIASLINLEDLDLSLNKDLNINPLCKIISLTKLCLQDCNLKQIDQMGSLTNLNFLNLSNNLLQNVDSIRKLVNLQELNISQNKNLDISPLKELFGLVKLDLTHCDLRQLIALKPLINLQILDISNNSNVNITELQYLKNLLTLQMNQCNLVSICVLRTLVNLEYLEICQNKIVYLDANITDMKQLIQLLMAHNRISDFTSVYNHKNYGVKDDNYTYDYDEYIPVKDYYFHTYDQTEPEEEEIRYANTLRNIESPNIQLKLIQNKRKILKTALKNCKQEVNAVLKNTNHVQFTSSAAELFQQLNHTVSQ</sequence>
<organism evidence="3">
    <name type="scientific">Hexamita inflata</name>
    <dbReference type="NCBI Taxonomy" id="28002"/>
    <lineage>
        <taxon>Eukaryota</taxon>
        <taxon>Metamonada</taxon>
        <taxon>Diplomonadida</taxon>
        <taxon>Hexamitidae</taxon>
        <taxon>Hexamitinae</taxon>
        <taxon>Hexamita</taxon>
    </lineage>
</organism>
<proteinExistence type="predicted"/>
<dbReference type="InterPro" id="IPR001611">
    <property type="entry name" value="Leu-rich_rpt"/>
</dbReference>
<keyword evidence="5" id="KW-1185">Reference proteome</keyword>
<dbReference type="Proteomes" id="UP001642409">
    <property type="component" value="Unassembled WGS sequence"/>
</dbReference>
<dbReference type="Gene3D" id="3.80.10.10">
    <property type="entry name" value="Ribonuclease Inhibitor"/>
    <property type="match status" value="1"/>
</dbReference>
<dbReference type="PANTHER" id="PTHR46652">
    <property type="entry name" value="LEUCINE-RICH REPEAT AND IQ DOMAIN-CONTAINING PROTEIN 1-RELATED"/>
    <property type="match status" value="1"/>
</dbReference>
<evidence type="ECO:0000313" key="4">
    <source>
        <dbReference type="EMBL" id="CAL6011165.1"/>
    </source>
</evidence>
<reference evidence="3" key="1">
    <citation type="submission" date="2023-06" db="EMBL/GenBank/DDBJ databases">
        <authorList>
            <person name="Kurt Z."/>
        </authorList>
    </citation>
    <scope>NUCLEOTIDE SEQUENCE</scope>
</reference>
<evidence type="ECO:0000256" key="1">
    <source>
        <dbReference type="ARBA" id="ARBA00022614"/>
    </source>
</evidence>